<dbReference type="GeneID" id="17277632"/>
<protein>
    <submittedName>
        <fullName evidence="1">Uncharacterized protein</fullName>
    </submittedName>
</protein>
<evidence type="ECO:0000313" key="1">
    <source>
        <dbReference type="EnsemblProtists" id="EOD32360"/>
    </source>
</evidence>
<dbReference type="KEGG" id="ehx:EMIHUDRAFT_441961"/>
<dbReference type="EnsemblProtists" id="EOD32360">
    <property type="protein sequence ID" value="EOD32360"/>
    <property type="gene ID" value="EMIHUDRAFT_441961"/>
</dbReference>
<dbReference type="PaxDb" id="2903-EOD32360"/>
<dbReference type="RefSeq" id="XP_005784789.1">
    <property type="nucleotide sequence ID" value="XM_005784732.1"/>
</dbReference>
<accession>A0A0D3K9C5</accession>
<evidence type="ECO:0000313" key="2">
    <source>
        <dbReference type="Proteomes" id="UP000013827"/>
    </source>
</evidence>
<keyword evidence="2" id="KW-1185">Reference proteome</keyword>
<dbReference type="Proteomes" id="UP000013827">
    <property type="component" value="Unassembled WGS sequence"/>
</dbReference>
<proteinExistence type="predicted"/>
<reference evidence="2" key="1">
    <citation type="journal article" date="2013" name="Nature">
        <title>Pan genome of the phytoplankton Emiliania underpins its global distribution.</title>
        <authorList>
            <person name="Read B.A."/>
            <person name="Kegel J."/>
            <person name="Klute M.J."/>
            <person name="Kuo A."/>
            <person name="Lefebvre S.C."/>
            <person name="Maumus F."/>
            <person name="Mayer C."/>
            <person name="Miller J."/>
            <person name="Monier A."/>
            <person name="Salamov A."/>
            <person name="Young J."/>
            <person name="Aguilar M."/>
            <person name="Claverie J.M."/>
            <person name="Frickenhaus S."/>
            <person name="Gonzalez K."/>
            <person name="Herman E.K."/>
            <person name="Lin Y.C."/>
            <person name="Napier J."/>
            <person name="Ogata H."/>
            <person name="Sarno A.F."/>
            <person name="Shmutz J."/>
            <person name="Schroeder D."/>
            <person name="de Vargas C."/>
            <person name="Verret F."/>
            <person name="von Dassow P."/>
            <person name="Valentin K."/>
            <person name="Van de Peer Y."/>
            <person name="Wheeler G."/>
            <person name="Dacks J.B."/>
            <person name="Delwiche C.F."/>
            <person name="Dyhrman S.T."/>
            <person name="Glockner G."/>
            <person name="John U."/>
            <person name="Richards T."/>
            <person name="Worden A.Z."/>
            <person name="Zhang X."/>
            <person name="Grigoriev I.V."/>
            <person name="Allen A.E."/>
            <person name="Bidle K."/>
            <person name="Borodovsky M."/>
            <person name="Bowler C."/>
            <person name="Brownlee C."/>
            <person name="Cock J.M."/>
            <person name="Elias M."/>
            <person name="Gladyshev V.N."/>
            <person name="Groth M."/>
            <person name="Guda C."/>
            <person name="Hadaegh A."/>
            <person name="Iglesias-Rodriguez M.D."/>
            <person name="Jenkins J."/>
            <person name="Jones B.M."/>
            <person name="Lawson T."/>
            <person name="Leese F."/>
            <person name="Lindquist E."/>
            <person name="Lobanov A."/>
            <person name="Lomsadze A."/>
            <person name="Malik S.B."/>
            <person name="Marsh M.E."/>
            <person name="Mackinder L."/>
            <person name="Mock T."/>
            <person name="Mueller-Roeber B."/>
            <person name="Pagarete A."/>
            <person name="Parker M."/>
            <person name="Probert I."/>
            <person name="Quesneville H."/>
            <person name="Raines C."/>
            <person name="Rensing S.A."/>
            <person name="Riano-Pachon D.M."/>
            <person name="Richier S."/>
            <person name="Rokitta S."/>
            <person name="Shiraiwa Y."/>
            <person name="Soanes D.M."/>
            <person name="van der Giezen M."/>
            <person name="Wahlund T.M."/>
            <person name="Williams B."/>
            <person name="Wilson W."/>
            <person name="Wolfe G."/>
            <person name="Wurch L.L."/>
        </authorList>
    </citation>
    <scope>NUCLEOTIDE SEQUENCE</scope>
</reference>
<dbReference type="HOGENOM" id="CLU_1091693_0_0_1"/>
<organism evidence="1 2">
    <name type="scientific">Emiliania huxleyi (strain CCMP1516)</name>
    <dbReference type="NCBI Taxonomy" id="280463"/>
    <lineage>
        <taxon>Eukaryota</taxon>
        <taxon>Haptista</taxon>
        <taxon>Haptophyta</taxon>
        <taxon>Prymnesiophyceae</taxon>
        <taxon>Isochrysidales</taxon>
        <taxon>Noelaerhabdaceae</taxon>
        <taxon>Emiliania</taxon>
    </lineage>
</organism>
<dbReference type="AlphaFoldDB" id="A0A0D3K9C5"/>
<name>A0A0D3K9C5_EMIH1</name>
<sequence length="255" mass="27144">MLAAFAATLSFVQPSISSAAARHTCCRGGCVRSIEWPPAGIVITVLSGVAIFARPESPLWDLIQPEAAVVRVPAISSGRRLGAPPLHRPRHGSRDGRFGEYPQGTAALRRPSKFFASTGLWSAVNEAGDERHSLEMRLECSGLGRDGEEWIPPGPLFLTASLEADERATRLAAPRCGMARVPTTLHGTCSSLPQSTECSYTRLAALGGGGEATVIRFDEGRVTAKVYGALGRWTGLSELRVVGSLEARPLQPSQT</sequence>
<reference evidence="1" key="2">
    <citation type="submission" date="2024-10" db="UniProtKB">
        <authorList>
            <consortium name="EnsemblProtists"/>
        </authorList>
    </citation>
    <scope>IDENTIFICATION</scope>
</reference>